<dbReference type="RefSeq" id="XP_060453944.1">
    <property type="nucleotide sequence ID" value="XM_060597007.1"/>
</dbReference>
<evidence type="ECO:0000313" key="3">
    <source>
        <dbReference type="EMBL" id="BEI88678.1"/>
    </source>
</evidence>
<accession>A0AA48IEU0</accession>
<reference evidence="3" key="1">
    <citation type="journal article" date="2023" name="BMC Genomics">
        <title>Chromosome-level genome assemblies of Cutaneotrichosporon spp. (Trichosporonales, Basidiomycota) reveal imbalanced evolution between nucleotide sequences and chromosome synteny.</title>
        <authorList>
            <person name="Kobayashi Y."/>
            <person name="Kayamori A."/>
            <person name="Aoki K."/>
            <person name="Shiwa Y."/>
            <person name="Matsutani M."/>
            <person name="Fujita N."/>
            <person name="Sugita T."/>
            <person name="Iwasaki W."/>
            <person name="Tanaka N."/>
            <person name="Takashima M."/>
        </authorList>
    </citation>
    <scope>NUCLEOTIDE SEQUENCE</scope>
    <source>
        <strain evidence="3">HIS019</strain>
    </source>
</reference>
<dbReference type="GeneID" id="85492549"/>
<feature type="compositionally biased region" description="Polar residues" evidence="2">
    <location>
        <begin position="178"/>
        <end position="206"/>
    </location>
</feature>
<feature type="compositionally biased region" description="Low complexity" evidence="2">
    <location>
        <begin position="115"/>
        <end position="130"/>
    </location>
</feature>
<evidence type="ECO:0000313" key="4">
    <source>
        <dbReference type="Proteomes" id="UP001233271"/>
    </source>
</evidence>
<protein>
    <submittedName>
        <fullName evidence="3">Uncharacterized protein</fullName>
    </submittedName>
</protein>
<keyword evidence="4" id="KW-1185">Reference proteome</keyword>
<evidence type="ECO:0000256" key="1">
    <source>
        <dbReference type="SAM" id="Coils"/>
    </source>
</evidence>
<feature type="region of interest" description="Disordered" evidence="2">
    <location>
        <begin position="115"/>
        <end position="206"/>
    </location>
</feature>
<dbReference type="EMBL" id="AP028213">
    <property type="protein sequence ID" value="BEI88678.1"/>
    <property type="molecule type" value="Genomic_DNA"/>
</dbReference>
<evidence type="ECO:0000256" key="2">
    <source>
        <dbReference type="SAM" id="MobiDB-lite"/>
    </source>
</evidence>
<dbReference type="KEGG" id="ccac:CcaHIS019_0200400"/>
<name>A0AA48IEU0_9TREE</name>
<keyword evidence="1" id="KW-0175">Coiled coil</keyword>
<feature type="coiled-coil region" evidence="1">
    <location>
        <begin position="292"/>
        <end position="354"/>
    </location>
</feature>
<gene>
    <name evidence="3" type="ORF">CcaverHIS019_0200400</name>
</gene>
<dbReference type="AlphaFoldDB" id="A0AA48IEU0"/>
<sequence length="416" mass="44032">MDDPHQTLEDCMQAESFMHKHGMLPEPGTDAYGSGVYACKSCLSTKSRCLVPALAHIGHKRFRTHACLRCDGCGCSLEGLVMSETSTGGLYLEQPEDMGTTMKQVGGHVSVRTTTTTTSASGHTSTSASAHTHDGEKLGGSLRRPRKLVRSCGATPGIRSKSPSQTSRAGSPPIQLPTPRNSSPSHTGSSEGAVSALVNSSPPSTSTALQFNGDVVLATALAPALSVGDGLVTTFMSKHETKHVTNTDLSPPPAPPTALASFATSIHIAKRRRVSSLALGPNLSTVSRGYNSEEYTEAVNTARAEMRSAEAVLEASVAHLANAQYISRVAIEASDRNEAEVERIEAERQDAIARTAACDVALVTLRADGAIKKLAREEAAAVVITSQENVTVVEAQVEERREAYRRVVHGFSFIVE</sequence>
<organism evidence="3 4">
    <name type="scientific">Cutaneotrichosporon cavernicola</name>
    <dbReference type="NCBI Taxonomy" id="279322"/>
    <lineage>
        <taxon>Eukaryota</taxon>
        <taxon>Fungi</taxon>
        <taxon>Dikarya</taxon>
        <taxon>Basidiomycota</taxon>
        <taxon>Agaricomycotina</taxon>
        <taxon>Tremellomycetes</taxon>
        <taxon>Trichosporonales</taxon>
        <taxon>Trichosporonaceae</taxon>
        <taxon>Cutaneotrichosporon</taxon>
    </lineage>
</organism>
<proteinExistence type="predicted"/>
<dbReference type="Proteomes" id="UP001233271">
    <property type="component" value="Chromosome 2"/>
</dbReference>